<dbReference type="GO" id="GO:0031179">
    <property type="term" value="P:peptide modification"/>
    <property type="evidence" value="ECO:0007669"/>
    <property type="project" value="InterPro"/>
</dbReference>
<dbReference type="PANTHER" id="PTHR12736">
    <property type="entry name" value="LANC-LIKE PROTEIN"/>
    <property type="match status" value="1"/>
</dbReference>
<organism evidence="2 3">
    <name type="scientific">Myxococcus llanfairpwllgwyngyllgogerychwyrndrobwllllantysiliogogogochensis</name>
    <dbReference type="NCBI Taxonomy" id="2590453"/>
    <lineage>
        <taxon>Bacteria</taxon>
        <taxon>Pseudomonadati</taxon>
        <taxon>Myxococcota</taxon>
        <taxon>Myxococcia</taxon>
        <taxon>Myxococcales</taxon>
        <taxon>Cystobacterineae</taxon>
        <taxon>Myxococcaceae</taxon>
        <taxon>Myxococcus</taxon>
    </lineage>
</organism>
<protein>
    <submittedName>
        <fullName evidence="2">Lanthionine biosynthesis cyclase LanC</fullName>
    </submittedName>
</protein>
<name>A0A540X8F5_9BACT</name>
<dbReference type="CDD" id="cd04793">
    <property type="entry name" value="LanC"/>
    <property type="match status" value="1"/>
</dbReference>
<dbReference type="AlphaFoldDB" id="A0A540X8F5"/>
<feature type="binding site" evidence="1">
    <location>
        <position position="320"/>
    </location>
    <ligand>
        <name>Zn(2+)</name>
        <dbReference type="ChEBI" id="CHEBI:29105"/>
    </ligand>
</feature>
<dbReference type="PRINTS" id="PR01950">
    <property type="entry name" value="LANCSUPER"/>
</dbReference>
<dbReference type="GO" id="GO:0046872">
    <property type="term" value="F:metal ion binding"/>
    <property type="evidence" value="ECO:0007669"/>
    <property type="project" value="UniProtKB-KW"/>
</dbReference>
<dbReference type="Proteomes" id="UP000315369">
    <property type="component" value="Unassembled WGS sequence"/>
</dbReference>
<accession>A0A540X8F5</accession>
<dbReference type="InterPro" id="IPR033889">
    <property type="entry name" value="LanC"/>
</dbReference>
<dbReference type="OrthoDB" id="1882482at2"/>
<sequence length="424" mass="45799">MNGAPLWRPLVDGALREQTLRVAHALARALEDVLPHRAPDASLATGDTGLALLFTWLDRVQPSEHHAALARRLLDDAMEAVASRPMGMALHSGVSGVAWALEHVHGGGAEEEGDALEDVDAALAQRLAVSPWTAPQDLITGLVGLGVYALERLPRADARRCLEDVVARLAESAETCPEGLTWKTLPRWLPEAQRRELPDGRHDLGVAHGVPGIIVVLAGAARAGVAEPEARRLLHGAWSWVMAQRLPHAGRRFPYAHIPGRTPKPTRAAWCYGDPGVSLALFTAARAVREPAWEAEALELAREAARRTMDDSGVKDAPLCHGAAGLLHIYNRFHQATGEEVFASTARQWLEHTLRQRQPDRGIGGYAFWSQDDQGASSWVDRPGLLEGTAGIALALLAAASSVEPSWDRVLLMSLRDVAPETTP</sequence>
<dbReference type="InterPro" id="IPR007822">
    <property type="entry name" value="LANC-like"/>
</dbReference>
<dbReference type="SUPFAM" id="SSF158745">
    <property type="entry name" value="LanC-like"/>
    <property type="match status" value="1"/>
</dbReference>
<keyword evidence="1" id="KW-0479">Metal-binding</keyword>
<dbReference type="EMBL" id="VIFM01000006">
    <property type="protein sequence ID" value="TQF17512.1"/>
    <property type="molecule type" value="Genomic_DNA"/>
</dbReference>
<dbReference type="SMART" id="SM01260">
    <property type="entry name" value="LANC_like"/>
    <property type="match status" value="1"/>
</dbReference>
<proteinExistence type="predicted"/>
<dbReference type="PANTHER" id="PTHR12736:SF7">
    <property type="entry name" value="LANC-LIKE PROTEIN 3"/>
    <property type="match status" value="1"/>
</dbReference>
<dbReference type="Pfam" id="PF05147">
    <property type="entry name" value="LANC_like"/>
    <property type="match status" value="1"/>
</dbReference>
<dbReference type="PRINTS" id="PR01955">
    <property type="entry name" value="LANCFRANKIA"/>
</dbReference>
<keyword evidence="1" id="KW-0862">Zinc</keyword>
<evidence type="ECO:0000313" key="2">
    <source>
        <dbReference type="EMBL" id="TQF17512.1"/>
    </source>
</evidence>
<feature type="binding site" evidence="1">
    <location>
        <position position="321"/>
    </location>
    <ligand>
        <name>Zn(2+)</name>
        <dbReference type="ChEBI" id="CHEBI:29105"/>
    </ligand>
</feature>
<dbReference type="RefSeq" id="WP_141640782.1">
    <property type="nucleotide sequence ID" value="NZ_VIFM01000006.1"/>
</dbReference>
<feature type="binding site" evidence="1">
    <location>
        <position position="271"/>
    </location>
    <ligand>
        <name>Zn(2+)</name>
        <dbReference type="ChEBI" id="CHEBI:29105"/>
    </ligand>
</feature>
<dbReference type="GO" id="GO:0005886">
    <property type="term" value="C:plasma membrane"/>
    <property type="evidence" value="ECO:0007669"/>
    <property type="project" value="TreeGrafter"/>
</dbReference>
<reference evidence="2 3" key="1">
    <citation type="submission" date="2019-06" db="EMBL/GenBank/DDBJ databases">
        <authorList>
            <person name="Livingstone P."/>
            <person name="Whitworth D."/>
        </authorList>
    </citation>
    <scope>NUCLEOTIDE SEQUENCE [LARGE SCALE GENOMIC DNA]</scope>
    <source>
        <strain evidence="2 3">AM401</strain>
    </source>
</reference>
<comment type="caution">
    <text evidence="2">The sequence shown here is derived from an EMBL/GenBank/DDBJ whole genome shotgun (WGS) entry which is preliminary data.</text>
</comment>
<keyword evidence="3" id="KW-1185">Reference proteome</keyword>
<dbReference type="Gene3D" id="1.50.10.20">
    <property type="match status" value="1"/>
</dbReference>
<evidence type="ECO:0000256" key="1">
    <source>
        <dbReference type="PIRSR" id="PIRSR607822-1"/>
    </source>
</evidence>
<gene>
    <name evidence="2" type="ORF">FJV41_02580</name>
</gene>
<evidence type="ECO:0000313" key="3">
    <source>
        <dbReference type="Proteomes" id="UP000315369"/>
    </source>
</evidence>